<dbReference type="PANTHER" id="PTHR45436:SF14">
    <property type="entry name" value="SENSOR PROTEIN QSEC"/>
    <property type="match status" value="1"/>
</dbReference>
<keyword evidence="4" id="KW-0597">Phosphoprotein</keyword>
<name>A0A8J3EF09_9RHOB</name>
<protein>
    <recommendedName>
        <fullName evidence="3">histidine kinase</fullName>
        <ecNumber evidence="3">2.7.13.3</ecNumber>
    </recommendedName>
</protein>
<dbReference type="Pfam" id="PF08521">
    <property type="entry name" value="2CSK_N"/>
    <property type="match status" value="1"/>
</dbReference>
<dbReference type="InterPro" id="IPR005467">
    <property type="entry name" value="His_kinase_dom"/>
</dbReference>
<evidence type="ECO:0000259" key="14">
    <source>
        <dbReference type="PROSITE" id="PS50109"/>
    </source>
</evidence>
<dbReference type="InterPro" id="IPR004358">
    <property type="entry name" value="Sig_transdc_His_kin-like_C"/>
</dbReference>
<dbReference type="SUPFAM" id="SSF55874">
    <property type="entry name" value="ATPase domain of HSP90 chaperone/DNA topoisomerase II/histidine kinase"/>
    <property type="match status" value="1"/>
</dbReference>
<evidence type="ECO:0000256" key="4">
    <source>
        <dbReference type="ARBA" id="ARBA00022553"/>
    </source>
</evidence>
<dbReference type="SMART" id="SM00387">
    <property type="entry name" value="HATPase_c"/>
    <property type="match status" value="1"/>
</dbReference>
<comment type="subcellular location">
    <subcellularLocation>
        <location evidence="2">Membrane</location>
        <topology evidence="2">Multi-pass membrane protein</topology>
    </subcellularLocation>
</comment>
<keyword evidence="17" id="KW-1185">Reference proteome</keyword>
<keyword evidence="8 16" id="KW-0418">Kinase</keyword>
<proteinExistence type="predicted"/>
<reference evidence="16" key="1">
    <citation type="journal article" date="2014" name="Int. J. Syst. Evol. Microbiol.">
        <title>Complete genome sequence of Corynebacterium casei LMG S-19264T (=DSM 44701T), isolated from a smear-ripened cheese.</title>
        <authorList>
            <consortium name="US DOE Joint Genome Institute (JGI-PGF)"/>
            <person name="Walter F."/>
            <person name="Albersmeier A."/>
            <person name="Kalinowski J."/>
            <person name="Ruckert C."/>
        </authorList>
    </citation>
    <scope>NUCLEOTIDE SEQUENCE</scope>
    <source>
        <strain evidence="16">CGMCC 1.15762</strain>
    </source>
</reference>
<feature type="transmembrane region" description="Helical" evidence="13">
    <location>
        <begin position="153"/>
        <end position="174"/>
    </location>
</feature>
<dbReference type="InterPro" id="IPR003661">
    <property type="entry name" value="HisK_dim/P_dom"/>
</dbReference>
<accession>A0A8J3EF09</accession>
<dbReference type="InterPro" id="IPR050428">
    <property type="entry name" value="TCS_sensor_his_kinase"/>
</dbReference>
<sequence>MNSIRGRLLLILLTATGLVWLTAVLWIQHATRAEVIHVLDRRLEESARMVASLMGSGGLAPDDPLDVPLGSTHPMEKRHQLSCQVWGLDGRFISGSAAAPEGSLSDGTAGFSENEVGGERWRVFTHIDEESGVRVMVGDAQAMRDHLVRGVTLALLVPALLLLPLLGGLIWWTVGRGLRPLDRLGEALHARPADDLSPIRAPDMPRELAPMVGALNALLRRVGLAREHERSFTAFAAHELKTPLAGLKTQAEIASLAPDAPTRQHALDQIARGVQRTDRMVKQLLEMTSVETAPSASDAPRDGALLLSEVVADLAALAGPRGVSVRMQAQEGLWQTQSPTLLRAALRNLVENAIQVSPAGASVDVSLHKDGEQVRYRVADRGPGILPQDRAHVTQRFYRSTASTGDGSGLGLSIVAVAMERMGGTLVLSPQNGGGECAELVLPSS</sequence>
<evidence type="ECO:0000313" key="16">
    <source>
        <dbReference type="EMBL" id="GGG67189.1"/>
    </source>
</evidence>
<dbReference type="Pfam" id="PF00512">
    <property type="entry name" value="HisKA"/>
    <property type="match status" value="1"/>
</dbReference>
<reference evidence="16" key="2">
    <citation type="submission" date="2020-09" db="EMBL/GenBank/DDBJ databases">
        <authorList>
            <person name="Sun Q."/>
            <person name="Zhou Y."/>
        </authorList>
    </citation>
    <scope>NUCLEOTIDE SEQUENCE</scope>
    <source>
        <strain evidence="16">CGMCC 1.15762</strain>
    </source>
</reference>
<evidence type="ECO:0000256" key="5">
    <source>
        <dbReference type="ARBA" id="ARBA00022679"/>
    </source>
</evidence>
<dbReference type="PANTHER" id="PTHR45436">
    <property type="entry name" value="SENSOR HISTIDINE KINASE YKOH"/>
    <property type="match status" value="1"/>
</dbReference>
<evidence type="ECO:0000256" key="6">
    <source>
        <dbReference type="ARBA" id="ARBA00022692"/>
    </source>
</evidence>
<dbReference type="Gene3D" id="3.30.565.10">
    <property type="entry name" value="Histidine kinase-like ATPase, C-terminal domain"/>
    <property type="match status" value="1"/>
</dbReference>
<evidence type="ECO:0000313" key="17">
    <source>
        <dbReference type="Proteomes" id="UP000617145"/>
    </source>
</evidence>
<evidence type="ECO:0000256" key="7">
    <source>
        <dbReference type="ARBA" id="ARBA00022741"/>
    </source>
</evidence>
<evidence type="ECO:0000256" key="10">
    <source>
        <dbReference type="ARBA" id="ARBA00022989"/>
    </source>
</evidence>
<evidence type="ECO:0000256" key="13">
    <source>
        <dbReference type="SAM" id="Phobius"/>
    </source>
</evidence>
<evidence type="ECO:0000256" key="2">
    <source>
        <dbReference type="ARBA" id="ARBA00004141"/>
    </source>
</evidence>
<dbReference type="PRINTS" id="PR00344">
    <property type="entry name" value="BCTRLSENSOR"/>
</dbReference>
<dbReference type="CDD" id="cd00075">
    <property type="entry name" value="HATPase"/>
    <property type="match status" value="1"/>
</dbReference>
<dbReference type="PROSITE" id="PS50109">
    <property type="entry name" value="HIS_KIN"/>
    <property type="match status" value="1"/>
</dbReference>
<dbReference type="Gene3D" id="1.10.287.130">
    <property type="match status" value="1"/>
</dbReference>
<feature type="domain" description="Histidine kinase" evidence="14">
    <location>
        <begin position="235"/>
        <end position="445"/>
    </location>
</feature>
<dbReference type="PROSITE" id="PS50885">
    <property type="entry name" value="HAMP"/>
    <property type="match status" value="1"/>
</dbReference>
<evidence type="ECO:0000256" key="1">
    <source>
        <dbReference type="ARBA" id="ARBA00000085"/>
    </source>
</evidence>
<dbReference type="AlphaFoldDB" id="A0A8J3EF09"/>
<evidence type="ECO:0000256" key="3">
    <source>
        <dbReference type="ARBA" id="ARBA00012438"/>
    </source>
</evidence>
<evidence type="ECO:0000256" key="11">
    <source>
        <dbReference type="ARBA" id="ARBA00023012"/>
    </source>
</evidence>
<comment type="catalytic activity">
    <reaction evidence="1">
        <text>ATP + protein L-histidine = ADP + protein N-phospho-L-histidine.</text>
        <dbReference type="EC" id="2.7.13.3"/>
    </reaction>
</comment>
<dbReference type="InterPro" id="IPR003594">
    <property type="entry name" value="HATPase_dom"/>
</dbReference>
<keyword evidence="11" id="KW-0902">Two-component regulatory system</keyword>
<dbReference type="SMART" id="SM00388">
    <property type="entry name" value="HisKA"/>
    <property type="match status" value="1"/>
</dbReference>
<evidence type="ECO:0000256" key="9">
    <source>
        <dbReference type="ARBA" id="ARBA00022840"/>
    </source>
</evidence>
<dbReference type="InterPro" id="IPR013727">
    <property type="entry name" value="2CSK_N"/>
</dbReference>
<gene>
    <name evidence="16" type="ORF">GCM10011415_12620</name>
</gene>
<dbReference type="EC" id="2.7.13.3" evidence="3"/>
<evidence type="ECO:0000256" key="8">
    <source>
        <dbReference type="ARBA" id="ARBA00022777"/>
    </source>
</evidence>
<evidence type="ECO:0000256" key="12">
    <source>
        <dbReference type="ARBA" id="ARBA00023136"/>
    </source>
</evidence>
<dbReference type="RefSeq" id="WP_188789382.1">
    <property type="nucleotide sequence ID" value="NZ_BMJV01000002.1"/>
</dbReference>
<dbReference type="GO" id="GO:0005524">
    <property type="term" value="F:ATP binding"/>
    <property type="evidence" value="ECO:0007669"/>
    <property type="project" value="UniProtKB-KW"/>
</dbReference>
<keyword evidence="12 13" id="KW-0472">Membrane</keyword>
<keyword evidence="10 13" id="KW-1133">Transmembrane helix</keyword>
<dbReference type="Pfam" id="PF02518">
    <property type="entry name" value="HATPase_c"/>
    <property type="match status" value="1"/>
</dbReference>
<dbReference type="CDD" id="cd00082">
    <property type="entry name" value="HisKA"/>
    <property type="match status" value="1"/>
</dbReference>
<keyword evidence="6 13" id="KW-0812">Transmembrane</keyword>
<dbReference type="SUPFAM" id="SSF47384">
    <property type="entry name" value="Homodimeric domain of signal transducing histidine kinase"/>
    <property type="match status" value="1"/>
</dbReference>
<evidence type="ECO:0000259" key="15">
    <source>
        <dbReference type="PROSITE" id="PS50885"/>
    </source>
</evidence>
<dbReference type="InterPro" id="IPR036890">
    <property type="entry name" value="HATPase_C_sf"/>
</dbReference>
<dbReference type="InterPro" id="IPR003660">
    <property type="entry name" value="HAMP_dom"/>
</dbReference>
<keyword evidence="5" id="KW-0808">Transferase</keyword>
<keyword evidence="9" id="KW-0067">ATP-binding</keyword>
<dbReference type="Proteomes" id="UP000617145">
    <property type="component" value="Unassembled WGS sequence"/>
</dbReference>
<dbReference type="GO" id="GO:0000155">
    <property type="term" value="F:phosphorelay sensor kinase activity"/>
    <property type="evidence" value="ECO:0007669"/>
    <property type="project" value="InterPro"/>
</dbReference>
<keyword evidence="7" id="KW-0547">Nucleotide-binding</keyword>
<comment type="caution">
    <text evidence="16">The sequence shown here is derived from an EMBL/GenBank/DDBJ whole genome shotgun (WGS) entry which is preliminary data.</text>
</comment>
<dbReference type="GO" id="GO:0005886">
    <property type="term" value="C:plasma membrane"/>
    <property type="evidence" value="ECO:0007669"/>
    <property type="project" value="TreeGrafter"/>
</dbReference>
<feature type="domain" description="HAMP" evidence="15">
    <location>
        <begin position="175"/>
        <end position="227"/>
    </location>
</feature>
<dbReference type="EMBL" id="BMJV01000002">
    <property type="protein sequence ID" value="GGG67189.1"/>
    <property type="molecule type" value="Genomic_DNA"/>
</dbReference>
<organism evidence="16 17">
    <name type="scientific">Salipiger pallidus</name>
    <dbReference type="NCBI Taxonomy" id="1775170"/>
    <lineage>
        <taxon>Bacteria</taxon>
        <taxon>Pseudomonadati</taxon>
        <taxon>Pseudomonadota</taxon>
        <taxon>Alphaproteobacteria</taxon>
        <taxon>Rhodobacterales</taxon>
        <taxon>Roseobacteraceae</taxon>
        <taxon>Salipiger</taxon>
    </lineage>
</organism>
<dbReference type="InterPro" id="IPR036097">
    <property type="entry name" value="HisK_dim/P_sf"/>
</dbReference>